<dbReference type="OrthoDB" id="1808577at2"/>
<dbReference type="InterPro" id="IPR051533">
    <property type="entry name" value="WaaL-like"/>
</dbReference>
<feature type="transmembrane region" description="Helical" evidence="6">
    <location>
        <begin position="259"/>
        <end position="277"/>
    </location>
</feature>
<dbReference type="PANTHER" id="PTHR37422">
    <property type="entry name" value="TEICHURONIC ACID BIOSYNTHESIS PROTEIN TUAE"/>
    <property type="match status" value="1"/>
</dbReference>
<feature type="transmembrane region" description="Helical" evidence="6">
    <location>
        <begin position="12"/>
        <end position="31"/>
    </location>
</feature>
<feature type="transmembrane region" description="Helical" evidence="6">
    <location>
        <begin position="446"/>
        <end position="465"/>
    </location>
</feature>
<proteinExistence type="predicted"/>
<dbReference type="KEGG" id="pbj:VN24_15365"/>
<evidence type="ECO:0000259" key="7">
    <source>
        <dbReference type="Pfam" id="PF04932"/>
    </source>
</evidence>
<feature type="transmembrane region" description="Helical" evidence="6">
    <location>
        <begin position="43"/>
        <end position="60"/>
    </location>
</feature>
<sequence length="770" mass="80367">MFHQPQHNVSVSRPWAAVSVCLLAACFLGYAAYRSGMFFDGLFYRWEALLCALAAARLLTKRWMRQNASRRPGTMPISHGAIAGICALTFLYALSLLGRPASVQGTLEQILRWSAYGAYLVLLLDAARLRGFAPVWTSALLLSGHFAVFGALAGWLGWLHFPDIVMRTGDSELSATGARLAGFFQYANMLGAVAGALLLWQWSLLVQGSGFWPRLLARVGAVPYALVLLLTESRGAWIAAAAGWLLGLLVIGAPHRRRWLLLSAWTMLLAGLAYRLVYRTGAALTGEGALAPGGAGYRAAAGLLPEAAAESGLLHRVLELWPGSAAAGVVAVIAAAVAGAAGLRLLEAARLTRRRGALLVWLVPPLCAALLAALLPAALHGRIGAHYETGAARMLFYRDALALAQQAPLLGQGGGVWRTLFQSVQSRPYAGSEVHSGYLDTLLNTGAAGLAVLTVMACSLCLMLWKQNRALLAPVLTLLLHAAVDIDMSYGYYWLLLFGLAAAGAAAPAGEANGIADPGEGAGSSAAAPAGEASGIADPGEGAGSSAAAPGGEASGIASPGGVAGSSAARRAAALLAALWLAAASLGGWQLDRAQRLREAAAAASGSARIALLRAAVAANPAWTRIRTDLAQLVPPGERASLLAAGLRYEPQSAPLQWELGETYAELGDLPRAEAALRAAARLDRFGSAKRTEALQVLERLAQRQLAAGSAGAARQTALAALSLYSAYAELDREVRGMSHPANGRRFALTAEAEQTASRCLELLRRTEKG</sequence>
<evidence type="ECO:0000256" key="3">
    <source>
        <dbReference type="ARBA" id="ARBA00022989"/>
    </source>
</evidence>
<gene>
    <name evidence="8" type="ORF">VN24_15365</name>
</gene>
<evidence type="ECO:0000256" key="2">
    <source>
        <dbReference type="ARBA" id="ARBA00022692"/>
    </source>
</evidence>
<dbReference type="Pfam" id="PF04932">
    <property type="entry name" value="Wzy_C"/>
    <property type="match status" value="1"/>
</dbReference>
<evidence type="ECO:0000256" key="1">
    <source>
        <dbReference type="ARBA" id="ARBA00004141"/>
    </source>
</evidence>
<evidence type="ECO:0000256" key="5">
    <source>
        <dbReference type="SAM" id="MobiDB-lite"/>
    </source>
</evidence>
<accession>A0A0D5NKC2</accession>
<feature type="domain" description="O-antigen ligase-related" evidence="7">
    <location>
        <begin position="338"/>
        <end position="453"/>
    </location>
</feature>
<evidence type="ECO:0000313" key="9">
    <source>
        <dbReference type="Proteomes" id="UP000032633"/>
    </source>
</evidence>
<feature type="transmembrane region" description="Helical" evidence="6">
    <location>
        <begin position="472"/>
        <end position="493"/>
    </location>
</feature>
<feature type="transmembrane region" description="Helical" evidence="6">
    <location>
        <begin position="236"/>
        <end position="252"/>
    </location>
</feature>
<dbReference type="HOGENOM" id="CLU_362836_0_0_9"/>
<evidence type="ECO:0000313" key="8">
    <source>
        <dbReference type="EMBL" id="AJY75681.1"/>
    </source>
</evidence>
<dbReference type="EMBL" id="CP011058">
    <property type="protein sequence ID" value="AJY75681.1"/>
    <property type="molecule type" value="Genomic_DNA"/>
</dbReference>
<feature type="transmembrane region" description="Helical" evidence="6">
    <location>
        <begin position="358"/>
        <end position="379"/>
    </location>
</feature>
<reference evidence="8 9" key="1">
    <citation type="journal article" date="2015" name="J. Biotechnol.">
        <title>Complete genome sequence of Paenibacillus beijingensis 7188(T) (=DSM 24997(T)), a novel rhizobacterium from jujube garden soil.</title>
        <authorList>
            <person name="Kwak Y."/>
            <person name="Shin J.H."/>
        </authorList>
    </citation>
    <scope>NUCLEOTIDE SEQUENCE [LARGE SCALE GENOMIC DNA]</scope>
    <source>
        <strain evidence="8 9">DSM 24997</strain>
    </source>
</reference>
<dbReference type="GO" id="GO:0016020">
    <property type="term" value="C:membrane"/>
    <property type="evidence" value="ECO:0007669"/>
    <property type="project" value="UniProtKB-SubCell"/>
</dbReference>
<protein>
    <recommendedName>
        <fullName evidence="7">O-antigen ligase-related domain-containing protein</fullName>
    </recommendedName>
</protein>
<dbReference type="Proteomes" id="UP000032633">
    <property type="component" value="Chromosome"/>
</dbReference>
<evidence type="ECO:0000256" key="4">
    <source>
        <dbReference type="ARBA" id="ARBA00023136"/>
    </source>
</evidence>
<organism evidence="8 9">
    <name type="scientific">Paenibacillus beijingensis</name>
    <dbReference type="NCBI Taxonomy" id="1126833"/>
    <lineage>
        <taxon>Bacteria</taxon>
        <taxon>Bacillati</taxon>
        <taxon>Bacillota</taxon>
        <taxon>Bacilli</taxon>
        <taxon>Bacillales</taxon>
        <taxon>Paenibacillaceae</taxon>
        <taxon>Paenibacillus</taxon>
    </lineage>
</organism>
<keyword evidence="4 6" id="KW-0472">Membrane</keyword>
<dbReference type="RefSeq" id="WP_045671109.1">
    <property type="nucleotide sequence ID" value="NZ_CP011058.1"/>
</dbReference>
<keyword evidence="2 6" id="KW-0812">Transmembrane</keyword>
<feature type="transmembrane region" description="Helical" evidence="6">
    <location>
        <begin position="325"/>
        <end position="346"/>
    </location>
</feature>
<keyword evidence="9" id="KW-1185">Reference proteome</keyword>
<dbReference type="InterPro" id="IPR007016">
    <property type="entry name" value="O-antigen_ligase-rel_domated"/>
</dbReference>
<reference evidence="9" key="2">
    <citation type="submission" date="2015-03" db="EMBL/GenBank/DDBJ databases">
        <title>Genome sequence of Paenibacillus beijingensis strain DSM 24997T.</title>
        <authorList>
            <person name="Kwak Y."/>
            <person name="Shin J.-H."/>
        </authorList>
    </citation>
    <scope>NUCLEOTIDE SEQUENCE [LARGE SCALE GENOMIC DNA]</scope>
    <source>
        <strain evidence="9">DSM 24997</strain>
    </source>
</reference>
<dbReference type="PANTHER" id="PTHR37422:SF13">
    <property type="entry name" value="LIPOPOLYSACCHARIDE BIOSYNTHESIS PROTEIN PA4999-RELATED"/>
    <property type="match status" value="1"/>
</dbReference>
<feature type="transmembrane region" description="Helical" evidence="6">
    <location>
        <begin position="139"/>
        <end position="158"/>
    </location>
</feature>
<name>A0A0D5NKC2_9BACL</name>
<feature type="transmembrane region" description="Helical" evidence="6">
    <location>
        <begin position="81"/>
        <end position="98"/>
    </location>
</feature>
<dbReference type="PATRIC" id="fig|1126833.4.peg.3363"/>
<feature type="region of interest" description="Disordered" evidence="5">
    <location>
        <begin position="520"/>
        <end position="551"/>
    </location>
</feature>
<evidence type="ECO:0000256" key="6">
    <source>
        <dbReference type="SAM" id="Phobius"/>
    </source>
</evidence>
<keyword evidence="3 6" id="KW-1133">Transmembrane helix</keyword>
<feature type="transmembrane region" description="Helical" evidence="6">
    <location>
        <begin position="178"/>
        <end position="199"/>
    </location>
</feature>
<feature type="transmembrane region" description="Helical" evidence="6">
    <location>
        <begin position="110"/>
        <end position="127"/>
    </location>
</feature>
<comment type="subcellular location">
    <subcellularLocation>
        <location evidence="1">Membrane</location>
        <topology evidence="1">Multi-pass membrane protein</topology>
    </subcellularLocation>
</comment>
<dbReference type="AlphaFoldDB" id="A0A0D5NKC2"/>
<dbReference type="STRING" id="1126833.VN24_15365"/>